<comment type="function">
    <text evidence="1">Alpha-L-fucosidase is responsible for hydrolyzing the alpha-1,6-linked fucose joined to the reducing-end N-acetylglucosamine of the carbohydrate moieties of glycoproteins.</text>
</comment>
<dbReference type="PANTHER" id="PTHR10030">
    <property type="entry name" value="ALPHA-L-FUCOSIDASE"/>
    <property type="match status" value="1"/>
</dbReference>
<evidence type="ECO:0000259" key="7">
    <source>
        <dbReference type="Pfam" id="PF01120"/>
    </source>
</evidence>
<dbReference type="GO" id="GO:0016139">
    <property type="term" value="P:glycoside catabolic process"/>
    <property type="evidence" value="ECO:0007669"/>
    <property type="project" value="TreeGrafter"/>
</dbReference>
<protein>
    <recommendedName>
        <fullName evidence="3">alpha-L-fucosidase</fullName>
        <ecNumber evidence="3">3.2.1.51</ecNumber>
    </recommendedName>
</protein>
<evidence type="ECO:0000313" key="9">
    <source>
        <dbReference type="Proteomes" id="UP000482960"/>
    </source>
</evidence>
<comment type="similarity">
    <text evidence="2">Belongs to the glycosyl hydrolase 29 family.</text>
</comment>
<dbReference type="SUPFAM" id="SSF51445">
    <property type="entry name" value="(Trans)glycosidases"/>
    <property type="match status" value="1"/>
</dbReference>
<comment type="caution">
    <text evidence="8">The sequence shown here is derived from an EMBL/GenBank/DDBJ whole genome shotgun (WGS) entry which is preliminary data.</text>
</comment>
<gene>
    <name evidence="8" type="ORF">Prum_022460</name>
</gene>
<evidence type="ECO:0000313" key="8">
    <source>
        <dbReference type="EMBL" id="GFJ88604.1"/>
    </source>
</evidence>
<organism evidence="8 9">
    <name type="scientific">Phytohabitans rumicis</name>
    <dbReference type="NCBI Taxonomy" id="1076125"/>
    <lineage>
        <taxon>Bacteria</taxon>
        <taxon>Bacillati</taxon>
        <taxon>Actinomycetota</taxon>
        <taxon>Actinomycetes</taxon>
        <taxon>Micromonosporales</taxon>
        <taxon>Micromonosporaceae</taxon>
    </lineage>
</organism>
<evidence type="ECO:0000256" key="2">
    <source>
        <dbReference type="ARBA" id="ARBA00007951"/>
    </source>
</evidence>
<evidence type="ECO:0000256" key="3">
    <source>
        <dbReference type="ARBA" id="ARBA00012662"/>
    </source>
</evidence>
<dbReference type="PANTHER" id="PTHR10030:SF37">
    <property type="entry name" value="ALPHA-L-FUCOSIDASE-RELATED"/>
    <property type="match status" value="1"/>
</dbReference>
<dbReference type="Gene3D" id="2.60.40.1180">
    <property type="entry name" value="Golgi alpha-mannosidase II"/>
    <property type="match status" value="1"/>
</dbReference>
<dbReference type="EC" id="3.2.1.51" evidence="3"/>
<keyword evidence="4" id="KW-0732">Signal</keyword>
<evidence type="ECO:0000256" key="1">
    <source>
        <dbReference type="ARBA" id="ARBA00004071"/>
    </source>
</evidence>
<dbReference type="PRINTS" id="PR00741">
    <property type="entry name" value="GLHYDRLASE29"/>
</dbReference>
<feature type="domain" description="Glycoside hydrolase family 29 N-terminal" evidence="7">
    <location>
        <begin position="6"/>
        <end position="347"/>
    </location>
</feature>
<dbReference type="GO" id="GO:0006004">
    <property type="term" value="P:fucose metabolic process"/>
    <property type="evidence" value="ECO:0007669"/>
    <property type="project" value="InterPro"/>
</dbReference>
<keyword evidence="9" id="KW-1185">Reference proteome</keyword>
<dbReference type="InterPro" id="IPR016286">
    <property type="entry name" value="FUC_metazoa-typ"/>
</dbReference>
<dbReference type="EMBL" id="BLPG01000001">
    <property type="protein sequence ID" value="GFJ88604.1"/>
    <property type="molecule type" value="Genomic_DNA"/>
</dbReference>
<keyword evidence="6" id="KW-0326">Glycosidase</keyword>
<dbReference type="InterPro" id="IPR000933">
    <property type="entry name" value="Glyco_hydro_29"/>
</dbReference>
<dbReference type="SMART" id="SM00812">
    <property type="entry name" value="Alpha_L_fucos"/>
    <property type="match status" value="1"/>
</dbReference>
<dbReference type="GO" id="GO:0004560">
    <property type="term" value="F:alpha-L-fucosidase activity"/>
    <property type="evidence" value="ECO:0007669"/>
    <property type="project" value="InterPro"/>
</dbReference>
<dbReference type="InterPro" id="IPR057739">
    <property type="entry name" value="Glyco_hydro_29_N"/>
</dbReference>
<reference evidence="8 9" key="2">
    <citation type="submission" date="2020-03" db="EMBL/GenBank/DDBJ databases">
        <authorList>
            <person name="Ichikawa N."/>
            <person name="Kimura A."/>
            <person name="Kitahashi Y."/>
            <person name="Uohara A."/>
        </authorList>
    </citation>
    <scope>NUCLEOTIDE SEQUENCE [LARGE SCALE GENOMIC DNA]</scope>
    <source>
        <strain evidence="8 9">NBRC 108638</strain>
    </source>
</reference>
<dbReference type="GO" id="GO:0005764">
    <property type="term" value="C:lysosome"/>
    <property type="evidence" value="ECO:0007669"/>
    <property type="project" value="TreeGrafter"/>
</dbReference>
<dbReference type="Gene3D" id="3.20.20.80">
    <property type="entry name" value="Glycosidases"/>
    <property type="match status" value="1"/>
</dbReference>
<evidence type="ECO:0000256" key="4">
    <source>
        <dbReference type="ARBA" id="ARBA00022729"/>
    </source>
</evidence>
<sequence length="414" mass="46244">MVVRVTADWFRDAKFGIMIHWGLYSIPAWAPLDDAVVRVLSQGGHSPDGDPESDPLFRNCYAEWYQNSYLLTGSPTWHHHKEVYGDRPYEDFAGDFRAAVEGWDAAGWADLFAAAGARYVVPVTKHHDGFALWPSRTPNPYRDGWSTERDVVGELGAAVRAQGMRYGLYYSGGLDWTFGNVPIHRQIDVEFSIPNTPEYARYVNAHWRELIDRYEPSMLWNDIGYPAGGDPERLFAEYYARVPDGVVNDRFMSEHSDIRSPEYEIRPDIDPHVWETVRGLGLSFGWNRQETAAQLLSATELVHLLVDVVSKNGNLLLGVAPDDRGEIPAGQADVLREVGRWLAANGEAIYGTRPWTTAEATTADGLPVRFTRRGDTRYAIVLGAAEQLHGVPGIDPEDARRLGDGEGPATAFVL</sequence>
<name>A0A6V8KXN8_9ACTN</name>
<dbReference type="InterPro" id="IPR013780">
    <property type="entry name" value="Glyco_hydro_b"/>
</dbReference>
<dbReference type="Pfam" id="PF01120">
    <property type="entry name" value="Alpha_L_fucos"/>
    <property type="match status" value="1"/>
</dbReference>
<evidence type="ECO:0000256" key="5">
    <source>
        <dbReference type="ARBA" id="ARBA00022801"/>
    </source>
</evidence>
<keyword evidence="5" id="KW-0378">Hydrolase</keyword>
<proteinExistence type="inferred from homology"/>
<dbReference type="PIRSF" id="PIRSF001092">
    <property type="entry name" value="Alpha-L-fucosidase"/>
    <property type="match status" value="1"/>
</dbReference>
<dbReference type="Proteomes" id="UP000482960">
    <property type="component" value="Unassembled WGS sequence"/>
</dbReference>
<dbReference type="AlphaFoldDB" id="A0A6V8KXN8"/>
<accession>A0A6V8KXN8</accession>
<evidence type="ECO:0000256" key="6">
    <source>
        <dbReference type="ARBA" id="ARBA00023295"/>
    </source>
</evidence>
<dbReference type="InterPro" id="IPR017853">
    <property type="entry name" value="GH"/>
</dbReference>
<reference evidence="8 9" key="1">
    <citation type="submission" date="2020-03" db="EMBL/GenBank/DDBJ databases">
        <title>Whole genome shotgun sequence of Phytohabitans rumicis NBRC 108638.</title>
        <authorList>
            <person name="Komaki H."/>
            <person name="Tamura T."/>
        </authorList>
    </citation>
    <scope>NUCLEOTIDE SEQUENCE [LARGE SCALE GENOMIC DNA]</scope>
    <source>
        <strain evidence="8 9">NBRC 108638</strain>
    </source>
</reference>